<accession>A0A3D8QN80</accession>
<keyword evidence="4 6" id="KW-1133">Transmembrane helix</keyword>
<comment type="caution">
    <text evidence="7">The sequence shown here is derived from an EMBL/GenBank/DDBJ whole genome shotgun (WGS) entry which is preliminary data.</text>
</comment>
<feature type="transmembrane region" description="Helical" evidence="6">
    <location>
        <begin position="154"/>
        <end position="174"/>
    </location>
</feature>
<dbReference type="InterPro" id="IPR036259">
    <property type="entry name" value="MFS_trans_sf"/>
</dbReference>
<feature type="transmembrane region" description="Helical" evidence="6">
    <location>
        <begin position="186"/>
        <end position="210"/>
    </location>
</feature>
<feature type="transmembrane region" description="Helical" evidence="6">
    <location>
        <begin position="417"/>
        <end position="437"/>
    </location>
</feature>
<dbReference type="Gene3D" id="1.20.1250.20">
    <property type="entry name" value="MFS general substrate transporter like domains"/>
    <property type="match status" value="1"/>
</dbReference>
<comment type="subcellular location">
    <subcellularLocation>
        <location evidence="1">Membrane</location>
        <topology evidence="1">Multi-pass membrane protein</topology>
    </subcellularLocation>
</comment>
<keyword evidence="3 6" id="KW-0812">Transmembrane</keyword>
<evidence type="ECO:0000313" key="7">
    <source>
        <dbReference type="EMBL" id="RDW63138.1"/>
    </source>
</evidence>
<feature type="transmembrane region" description="Helical" evidence="6">
    <location>
        <begin position="100"/>
        <end position="121"/>
    </location>
</feature>
<feature type="transmembrane region" description="Helical" evidence="6">
    <location>
        <begin position="353"/>
        <end position="373"/>
    </location>
</feature>
<dbReference type="PANTHER" id="PTHR43791:SF75">
    <property type="entry name" value="TRANSPORTER, PUTATIVE (AFU_ORTHOLOGUE AFUA_2G00110)-RELATED"/>
    <property type="match status" value="1"/>
</dbReference>
<dbReference type="AlphaFoldDB" id="A0A3D8QN80"/>
<keyword evidence="2" id="KW-0813">Transport</keyword>
<name>A0A3D8QN80_9EURO</name>
<dbReference type="OrthoDB" id="2985014at2759"/>
<evidence type="ECO:0000256" key="1">
    <source>
        <dbReference type="ARBA" id="ARBA00004141"/>
    </source>
</evidence>
<gene>
    <name evidence="7" type="ORF">DSM5745_10249</name>
</gene>
<evidence type="ECO:0000256" key="5">
    <source>
        <dbReference type="ARBA" id="ARBA00023136"/>
    </source>
</evidence>
<feature type="transmembrane region" description="Helical" evidence="6">
    <location>
        <begin position="329"/>
        <end position="346"/>
    </location>
</feature>
<dbReference type="GeneID" id="38120619"/>
<dbReference type="FunFam" id="1.20.1250.20:FF:001225">
    <property type="entry name" value="MFS transporter, putative (AFU_orthologue AFUA_2G00110)"/>
    <property type="match status" value="1"/>
</dbReference>
<dbReference type="InterPro" id="IPR011701">
    <property type="entry name" value="MFS"/>
</dbReference>
<dbReference type="EMBL" id="PVWQ01000015">
    <property type="protein sequence ID" value="RDW63138.1"/>
    <property type="molecule type" value="Genomic_DNA"/>
</dbReference>
<dbReference type="SUPFAM" id="SSF103473">
    <property type="entry name" value="MFS general substrate transporter"/>
    <property type="match status" value="1"/>
</dbReference>
<feature type="transmembrane region" description="Helical" evidence="6">
    <location>
        <begin position="222"/>
        <end position="242"/>
    </location>
</feature>
<evidence type="ECO:0000313" key="8">
    <source>
        <dbReference type="Proteomes" id="UP000256690"/>
    </source>
</evidence>
<feature type="transmembrane region" description="Helical" evidence="6">
    <location>
        <begin position="443"/>
        <end position="467"/>
    </location>
</feature>
<evidence type="ECO:0000256" key="4">
    <source>
        <dbReference type="ARBA" id="ARBA00022989"/>
    </source>
</evidence>
<evidence type="ECO:0000256" key="2">
    <source>
        <dbReference type="ARBA" id="ARBA00022448"/>
    </source>
</evidence>
<dbReference type="Pfam" id="PF07690">
    <property type="entry name" value="MFS_1"/>
    <property type="match status" value="1"/>
</dbReference>
<dbReference type="Proteomes" id="UP000256690">
    <property type="component" value="Unassembled WGS sequence"/>
</dbReference>
<evidence type="ECO:0000256" key="3">
    <source>
        <dbReference type="ARBA" id="ARBA00022692"/>
    </source>
</evidence>
<feature type="transmembrane region" description="Helical" evidence="6">
    <location>
        <begin position="127"/>
        <end position="147"/>
    </location>
</feature>
<dbReference type="GO" id="GO:0022857">
    <property type="term" value="F:transmembrane transporter activity"/>
    <property type="evidence" value="ECO:0007669"/>
    <property type="project" value="InterPro"/>
</dbReference>
<dbReference type="PANTHER" id="PTHR43791">
    <property type="entry name" value="PERMEASE-RELATED"/>
    <property type="match status" value="1"/>
</dbReference>
<proteinExistence type="predicted"/>
<keyword evidence="8" id="KW-1185">Reference proteome</keyword>
<evidence type="ECO:0000256" key="6">
    <source>
        <dbReference type="SAM" id="Phobius"/>
    </source>
</evidence>
<dbReference type="RefSeq" id="XP_026599327.1">
    <property type="nucleotide sequence ID" value="XM_026752265.1"/>
</dbReference>
<protein>
    <submittedName>
        <fullName evidence="7">Putative Permease of the major facilitator superfamily</fullName>
    </submittedName>
</protein>
<organism evidence="7 8">
    <name type="scientific">Aspergillus mulundensis</name>
    <dbReference type="NCBI Taxonomy" id="1810919"/>
    <lineage>
        <taxon>Eukaryota</taxon>
        <taxon>Fungi</taxon>
        <taxon>Dikarya</taxon>
        <taxon>Ascomycota</taxon>
        <taxon>Pezizomycotina</taxon>
        <taxon>Eurotiomycetes</taxon>
        <taxon>Eurotiomycetidae</taxon>
        <taxon>Eurotiales</taxon>
        <taxon>Aspergillaceae</taxon>
        <taxon>Aspergillus</taxon>
        <taxon>Aspergillus subgen. Nidulantes</taxon>
    </lineage>
</organism>
<dbReference type="GO" id="GO:0016020">
    <property type="term" value="C:membrane"/>
    <property type="evidence" value="ECO:0007669"/>
    <property type="project" value="UniProtKB-SubCell"/>
</dbReference>
<reference evidence="7 8" key="1">
    <citation type="journal article" date="2018" name="IMA Fungus">
        <title>IMA Genome-F 9: Draft genome sequence of Annulohypoxylon stygium, Aspergillus mulundensis, Berkeleyomyces basicola (syn. Thielaviopsis basicola), Ceratocystis smalleyi, two Cercospora beticola strains, Coleophoma cylindrospora, Fusarium fracticaudum, Phialophora cf. hyalina, and Morchella septimelata.</title>
        <authorList>
            <person name="Wingfield B.D."/>
            <person name="Bills G.F."/>
            <person name="Dong Y."/>
            <person name="Huang W."/>
            <person name="Nel W.J."/>
            <person name="Swalarsk-Parry B.S."/>
            <person name="Vaghefi N."/>
            <person name="Wilken P.M."/>
            <person name="An Z."/>
            <person name="de Beer Z.W."/>
            <person name="De Vos L."/>
            <person name="Chen L."/>
            <person name="Duong T.A."/>
            <person name="Gao Y."/>
            <person name="Hammerbacher A."/>
            <person name="Kikkert J.R."/>
            <person name="Li Y."/>
            <person name="Li H."/>
            <person name="Li K."/>
            <person name="Li Q."/>
            <person name="Liu X."/>
            <person name="Ma X."/>
            <person name="Naidoo K."/>
            <person name="Pethybridge S.J."/>
            <person name="Sun J."/>
            <person name="Steenkamp E.T."/>
            <person name="van der Nest M.A."/>
            <person name="van Wyk S."/>
            <person name="Wingfield M.J."/>
            <person name="Xiong C."/>
            <person name="Yue Q."/>
            <person name="Zhang X."/>
        </authorList>
    </citation>
    <scope>NUCLEOTIDE SEQUENCE [LARGE SCALE GENOMIC DNA]</scope>
    <source>
        <strain evidence="7 8">DSM 5745</strain>
    </source>
</reference>
<feature type="transmembrane region" description="Helical" evidence="6">
    <location>
        <begin position="385"/>
        <end position="405"/>
    </location>
</feature>
<keyword evidence="5 6" id="KW-0472">Membrane</keyword>
<sequence length="505" mass="55201">MAAVKKENSLHLENVQPESAGDVEKNEQPVHVSATEEAYIRKKFDRRVLPIVCILYVLSYLDRGMPPTITPSLELISAGNIGNAKTAGLDRDLGISDAQWAWVLNAFYICYVLFEWTTVFWKLFPAHIYVTALCICWGAAAMCAGAVDNMAELIVCRCLLGVFEAAFGAGAPYFLSLFYQRRELGFRVSILLGMSPVANCFASSLAYGITHIRHSTLESWRFLFIIEGAPTVLFAIAVFLFLPDSPGTAKFLTESEQTTAAERLHTVDRTAKNRLDSRQVLAGLADSKNYVHTAIHFCCNFSFAALSNFLPTIIQHMGYTSVNAQGLSAPPYLVSFLCCVAAALFSDRYGRRGLVIVVFATVGMAGYLLLATIQDESRVGPRYLGVWLATCGVFPALCINITWLLNNQGGDSKKGAGMALLAVFGQCSSFVSSTVFPDSEGPIYVRGCAVGCALTGCIALMAGGLYVKLDYENRKRDRLYGPVTDDVRIDVTADGDANPRFRYLV</sequence>